<evidence type="ECO:0000256" key="2">
    <source>
        <dbReference type="RuleBase" id="RU362080"/>
    </source>
</evidence>
<evidence type="ECO:0000313" key="4">
    <source>
        <dbReference type="Proteomes" id="UP000048984"/>
    </source>
</evidence>
<name>A0A0P6VU20_9HYPH</name>
<comment type="caution">
    <text evidence="3">The sequence shown here is derived from an EMBL/GenBank/DDBJ whole genome shotgun (WGS) entry which is preliminary data.</text>
</comment>
<dbReference type="EMBL" id="LJYW01000001">
    <property type="protein sequence ID" value="KPL54472.1"/>
    <property type="molecule type" value="Genomic_DNA"/>
</dbReference>
<dbReference type="Proteomes" id="UP000048984">
    <property type="component" value="Unassembled WGS sequence"/>
</dbReference>
<sequence length="70" mass="7417">MAGEPQRITRHGKEAVVIVSEADWNARPKSAPTLADLFVGTIGAEPDVADVVGAERPWSETRALGADFAD</sequence>
<dbReference type="SUPFAM" id="SSF143120">
    <property type="entry name" value="YefM-like"/>
    <property type="match status" value="1"/>
</dbReference>
<organism evidence="3 4">
    <name type="scientific">Prosthecodimorpha hirschii</name>
    <dbReference type="NCBI Taxonomy" id="665126"/>
    <lineage>
        <taxon>Bacteria</taxon>
        <taxon>Pseudomonadati</taxon>
        <taxon>Pseudomonadota</taxon>
        <taxon>Alphaproteobacteria</taxon>
        <taxon>Hyphomicrobiales</taxon>
        <taxon>Ancalomicrobiaceae</taxon>
        <taxon>Prosthecodimorpha</taxon>
    </lineage>
</organism>
<gene>
    <name evidence="3" type="ORF">ABB55_21480</name>
</gene>
<accession>A0A0P6VU20</accession>
<reference evidence="3 4" key="1">
    <citation type="submission" date="2015-09" db="EMBL/GenBank/DDBJ databases">
        <authorList>
            <person name="Jackson K.R."/>
            <person name="Lunt B.L."/>
            <person name="Fisher J.N.B."/>
            <person name="Gardner A.V."/>
            <person name="Bailey M.E."/>
            <person name="Deus L.M."/>
            <person name="Earl A.S."/>
            <person name="Gibby P.D."/>
            <person name="Hartmann K.A."/>
            <person name="Liu J.E."/>
            <person name="Manci A.M."/>
            <person name="Nielsen D.A."/>
            <person name="Solomon M.B."/>
            <person name="Breakwell D.P."/>
            <person name="Burnett S.H."/>
            <person name="Grose J.H."/>
        </authorList>
    </citation>
    <scope>NUCLEOTIDE SEQUENCE [LARGE SCALE GENOMIC DNA]</scope>
    <source>
        <strain evidence="3 4">16</strain>
    </source>
</reference>
<dbReference type="Gene3D" id="3.40.1620.10">
    <property type="entry name" value="YefM-like domain"/>
    <property type="match status" value="1"/>
</dbReference>
<keyword evidence="4" id="KW-1185">Reference proteome</keyword>
<dbReference type="Pfam" id="PF02604">
    <property type="entry name" value="PhdYeFM_antitox"/>
    <property type="match status" value="1"/>
</dbReference>
<dbReference type="AlphaFoldDB" id="A0A0P6VU20"/>
<evidence type="ECO:0000256" key="1">
    <source>
        <dbReference type="ARBA" id="ARBA00009981"/>
    </source>
</evidence>
<reference evidence="3 4" key="2">
    <citation type="submission" date="2015-10" db="EMBL/GenBank/DDBJ databases">
        <title>Draft Genome Sequence of Prosthecomicrobium hirschii ATCC 27832.</title>
        <authorList>
            <person name="Daniel J."/>
            <person name="Givan S.A."/>
            <person name="Brun Y.V."/>
            <person name="Brown P.J."/>
        </authorList>
    </citation>
    <scope>NUCLEOTIDE SEQUENCE [LARGE SCALE GENOMIC DNA]</scope>
    <source>
        <strain evidence="3 4">16</strain>
    </source>
</reference>
<comment type="function">
    <text evidence="2">Antitoxin component of a type II toxin-antitoxin (TA) system.</text>
</comment>
<comment type="similarity">
    <text evidence="1 2">Belongs to the phD/YefM antitoxin family.</text>
</comment>
<dbReference type="InterPro" id="IPR036165">
    <property type="entry name" value="YefM-like_sf"/>
</dbReference>
<proteinExistence type="inferred from homology"/>
<dbReference type="NCBIfam" id="TIGR01552">
    <property type="entry name" value="phd_fam"/>
    <property type="match status" value="1"/>
</dbReference>
<evidence type="ECO:0000313" key="3">
    <source>
        <dbReference type="EMBL" id="KPL54472.1"/>
    </source>
</evidence>
<protein>
    <recommendedName>
        <fullName evidence="2">Antitoxin</fullName>
    </recommendedName>
</protein>
<dbReference type="InterPro" id="IPR006442">
    <property type="entry name" value="Antitoxin_Phd/YefM"/>
</dbReference>